<dbReference type="STRING" id="2015173.A0A026W7U5"/>
<sequence>MASICRRWRLWILPVLTCLYALLIVIIVPILLVNSIKNGFKKQDQAALVGGAFVLLALPIAFYEIVQHMIYYTQPRLQKYIIRILWMVPIYAVNAWLGLVYPEGSIYVDSLRECYEAYVIYNFMMYLLAYLNADHQLEHRLEISPQVHHIFPLCCLPDWEMGREFVHMCKHGILQYTAVRPISTLVSFICELNGVYGEGEFREDVAFPYMITLNNLSQFVAMYCLVLFYHANAEALQPMKPIRKFLCIKAVVFFSFSQGVIIAILVYLNVISSIFNTDDTDDIRNISSKLQDFLICIEMFLAAVAHHYSFSYKPFVNSAEGQAWWDAFRAMWDVSDVHNDIKEHLGVVGSSLSRRIRGRGAYQQAWGSATERTSLLPQVAVINQAKSAPTCSFSGYHTAEAGLNNNPSVGESEEAAADTQDNGNTVNT</sequence>
<feature type="region of interest" description="Disordered" evidence="5">
    <location>
        <begin position="402"/>
        <end position="428"/>
    </location>
</feature>
<feature type="compositionally biased region" description="Polar residues" evidence="5">
    <location>
        <begin position="419"/>
        <end position="428"/>
    </location>
</feature>
<evidence type="ECO:0000256" key="4">
    <source>
        <dbReference type="ARBA" id="ARBA00023136"/>
    </source>
</evidence>
<evidence type="ECO:0000313" key="7">
    <source>
        <dbReference type="EMBL" id="EZA51711.1"/>
    </source>
</evidence>
<dbReference type="InterPro" id="IPR005178">
    <property type="entry name" value="Ostalpha/TMEM184C"/>
</dbReference>
<evidence type="ECO:0000313" key="9">
    <source>
        <dbReference type="Proteomes" id="UP000053097"/>
    </source>
</evidence>
<reference evidence="7 9" key="1">
    <citation type="journal article" date="2014" name="Curr. Biol.">
        <title>The genome of the clonal raider ant Cerapachys biroi.</title>
        <authorList>
            <person name="Oxley P.R."/>
            <person name="Ji L."/>
            <person name="Fetter-Pruneda I."/>
            <person name="McKenzie S.K."/>
            <person name="Li C."/>
            <person name="Hu H."/>
            <person name="Zhang G."/>
            <person name="Kronauer D.J."/>
        </authorList>
    </citation>
    <scope>NUCLEOTIDE SEQUENCE [LARGE SCALE GENOMIC DNA]</scope>
</reference>
<gene>
    <name evidence="8" type="ORF">DMN91_004198</name>
    <name evidence="7" type="ORF">X777_09467</name>
</gene>
<evidence type="ECO:0000256" key="2">
    <source>
        <dbReference type="ARBA" id="ARBA00022692"/>
    </source>
</evidence>
<dbReference type="SMART" id="SM01417">
    <property type="entry name" value="Solute_trans_a"/>
    <property type="match status" value="1"/>
</dbReference>
<accession>A0A026W7U5</accession>
<dbReference type="PANTHER" id="PTHR23423">
    <property type="entry name" value="ORGANIC SOLUTE TRANSPORTER-RELATED"/>
    <property type="match status" value="1"/>
</dbReference>
<evidence type="ECO:0000256" key="6">
    <source>
        <dbReference type="SAM" id="Phobius"/>
    </source>
</evidence>
<dbReference type="Proteomes" id="UP000053097">
    <property type="component" value="Unassembled WGS sequence"/>
</dbReference>
<dbReference type="Proteomes" id="UP000279307">
    <property type="component" value="Chromosome 4"/>
</dbReference>
<dbReference type="EMBL" id="KK107372">
    <property type="protein sequence ID" value="EZA51711.1"/>
    <property type="molecule type" value="Genomic_DNA"/>
</dbReference>
<feature type="transmembrane region" description="Helical" evidence="6">
    <location>
        <begin position="45"/>
        <end position="63"/>
    </location>
</feature>
<protein>
    <recommendedName>
        <fullName evidence="10">Transmembrane protein 184C</fullName>
    </recommendedName>
</protein>
<comment type="subcellular location">
    <subcellularLocation>
        <location evidence="1">Membrane</location>
        <topology evidence="1">Multi-pass membrane protein</topology>
    </subcellularLocation>
</comment>
<dbReference type="AlphaFoldDB" id="A0A026W7U5"/>
<reference evidence="8" key="3">
    <citation type="submission" date="2018-07" db="EMBL/GenBank/DDBJ databases">
        <authorList>
            <person name="Mckenzie S.K."/>
            <person name="Kronauer D.J.C."/>
        </authorList>
    </citation>
    <scope>NUCLEOTIDE SEQUENCE</scope>
    <source>
        <strain evidence="8">Clonal line C1</strain>
    </source>
</reference>
<keyword evidence="4 6" id="KW-0472">Membrane</keyword>
<proteinExistence type="predicted"/>
<feature type="transmembrane region" description="Helical" evidence="6">
    <location>
        <begin position="206"/>
        <end position="229"/>
    </location>
</feature>
<feature type="transmembrane region" description="Helical" evidence="6">
    <location>
        <begin position="250"/>
        <end position="270"/>
    </location>
</feature>
<keyword evidence="9" id="KW-1185">Reference proteome</keyword>
<evidence type="ECO:0000313" key="8">
    <source>
        <dbReference type="EMBL" id="RLU23990.1"/>
    </source>
</evidence>
<keyword evidence="3 6" id="KW-1133">Transmembrane helix</keyword>
<feature type="transmembrane region" description="Helical" evidence="6">
    <location>
        <begin position="12"/>
        <end position="33"/>
    </location>
</feature>
<evidence type="ECO:0000256" key="5">
    <source>
        <dbReference type="SAM" id="MobiDB-lite"/>
    </source>
</evidence>
<dbReference type="OMA" id="IFPLCCL"/>
<evidence type="ECO:0008006" key="10">
    <source>
        <dbReference type="Google" id="ProtNLM"/>
    </source>
</evidence>
<name>A0A026W7U5_OOCBI</name>
<dbReference type="GO" id="GO:0016020">
    <property type="term" value="C:membrane"/>
    <property type="evidence" value="ECO:0007669"/>
    <property type="project" value="UniProtKB-SubCell"/>
</dbReference>
<feature type="transmembrane region" description="Helical" evidence="6">
    <location>
        <begin position="84"/>
        <end position="101"/>
    </location>
</feature>
<dbReference type="Pfam" id="PF03619">
    <property type="entry name" value="Solute_trans_a"/>
    <property type="match status" value="1"/>
</dbReference>
<dbReference type="OrthoDB" id="5348404at2759"/>
<evidence type="ECO:0000256" key="3">
    <source>
        <dbReference type="ARBA" id="ARBA00022989"/>
    </source>
</evidence>
<evidence type="ECO:0000256" key="1">
    <source>
        <dbReference type="ARBA" id="ARBA00004141"/>
    </source>
</evidence>
<reference evidence="8" key="2">
    <citation type="journal article" date="2018" name="Genome Res.">
        <title>The genomic architecture and molecular evolution of ant odorant receptors.</title>
        <authorList>
            <person name="McKenzie S.K."/>
            <person name="Kronauer D.J.C."/>
        </authorList>
    </citation>
    <scope>NUCLEOTIDE SEQUENCE [LARGE SCALE GENOMIC DNA]</scope>
    <source>
        <strain evidence="8">Clonal line C1</strain>
    </source>
</reference>
<dbReference type="EMBL" id="QOIP01000004">
    <property type="protein sequence ID" value="RLU23990.1"/>
    <property type="molecule type" value="Genomic_DNA"/>
</dbReference>
<organism evidence="7 9">
    <name type="scientific">Ooceraea biroi</name>
    <name type="common">Clonal raider ant</name>
    <name type="synonym">Cerapachys biroi</name>
    <dbReference type="NCBI Taxonomy" id="2015173"/>
    <lineage>
        <taxon>Eukaryota</taxon>
        <taxon>Metazoa</taxon>
        <taxon>Ecdysozoa</taxon>
        <taxon>Arthropoda</taxon>
        <taxon>Hexapoda</taxon>
        <taxon>Insecta</taxon>
        <taxon>Pterygota</taxon>
        <taxon>Neoptera</taxon>
        <taxon>Endopterygota</taxon>
        <taxon>Hymenoptera</taxon>
        <taxon>Apocrita</taxon>
        <taxon>Aculeata</taxon>
        <taxon>Formicoidea</taxon>
        <taxon>Formicidae</taxon>
        <taxon>Dorylinae</taxon>
        <taxon>Ooceraea</taxon>
    </lineage>
</organism>
<keyword evidence="2 6" id="KW-0812">Transmembrane</keyword>